<evidence type="ECO:0000313" key="3">
    <source>
        <dbReference type="EMBL" id="SBW05405.1"/>
    </source>
</evidence>
<dbReference type="Gene3D" id="2.70.70.10">
    <property type="entry name" value="Glucose Permease (Domain IIA)"/>
    <property type="match status" value="1"/>
</dbReference>
<accession>A0A212K1M9</accession>
<dbReference type="RefSeq" id="WP_296943466.1">
    <property type="nucleotide sequence ID" value="NZ_LT599032.1"/>
</dbReference>
<dbReference type="EMBL" id="FLUM01000003">
    <property type="protein sequence ID" value="SBW05405.1"/>
    <property type="molecule type" value="Genomic_DNA"/>
</dbReference>
<feature type="domain" description="M23ase beta-sheet core" evidence="2">
    <location>
        <begin position="200"/>
        <end position="295"/>
    </location>
</feature>
<keyword evidence="1" id="KW-0812">Transmembrane</keyword>
<dbReference type="PANTHER" id="PTHR21666:SF286">
    <property type="entry name" value="LIPOPROTEIN NLPD"/>
    <property type="match status" value="1"/>
</dbReference>
<dbReference type="InterPro" id="IPR016047">
    <property type="entry name" value="M23ase_b-sheet_dom"/>
</dbReference>
<evidence type="ECO:0000256" key="1">
    <source>
        <dbReference type="SAM" id="Phobius"/>
    </source>
</evidence>
<name>A0A212K1M9_9BACT</name>
<dbReference type="InterPro" id="IPR011055">
    <property type="entry name" value="Dup_hybrid_motif"/>
</dbReference>
<evidence type="ECO:0000259" key="2">
    <source>
        <dbReference type="Pfam" id="PF01551"/>
    </source>
</evidence>
<dbReference type="FunFam" id="2.70.70.10:FF:000006">
    <property type="entry name" value="M23 family peptidase"/>
    <property type="match status" value="1"/>
</dbReference>
<dbReference type="SUPFAM" id="SSF51261">
    <property type="entry name" value="Duplicated hybrid motif"/>
    <property type="match status" value="1"/>
</dbReference>
<reference evidence="3" key="1">
    <citation type="submission" date="2016-04" db="EMBL/GenBank/DDBJ databases">
        <authorList>
            <person name="Evans L.H."/>
            <person name="Alamgir A."/>
            <person name="Owens N."/>
            <person name="Weber N.D."/>
            <person name="Virtaneva K."/>
            <person name="Barbian K."/>
            <person name="Babar A."/>
            <person name="Rosenke K."/>
        </authorList>
    </citation>
    <scope>NUCLEOTIDE SEQUENCE</scope>
    <source>
        <strain evidence="3">86-1</strain>
    </source>
</reference>
<keyword evidence="1" id="KW-0472">Membrane</keyword>
<dbReference type="CDD" id="cd12797">
    <property type="entry name" value="M23_peptidase"/>
    <property type="match status" value="1"/>
</dbReference>
<dbReference type="InterPro" id="IPR050570">
    <property type="entry name" value="Cell_wall_metabolism_enzyme"/>
</dbReference>
<proteinExistence type="predicted"/>
<protein>
    <recommendedName>
        <fullName evidence="2">M23ase beta-sheet core domain-containing protein</fullName>
    </recommendedName>
</protein>
<dbReference type="Pfam" id="PF01551">
    <property type="entry name" value="Peptidase_M23"/>
    <property type="match status" value="1"/>
</dbReference>
<organism evidence="3">
    <name type="scientific">uncultured Dysgonomonas sp</name>
    <dbReference type="NCBI Taxonomy" id="206096"/>
    <lineage>
        <taxon>Bacteria</taxon>
        <taxon>Pseudomonadati</taxon>
        <taxon>Bacteroidota</taxon>
        <taxon>Bacteroidia</taxon>
        <taxon>Bacteroidales</taxon>
        <taxon>Dysgonomonadaceae</taxon>
        <taxon>Dysgonomonas</taxon>
        <taxon>environmental samples</taxon>
    </lineage>
</organism>
<feature type="transmembrane region" description="Helical" evidence="1">
    <location>
        <begin position="30"/>
        <end position="52"/>
    </location>
</feature>
<dbReference type="GO" id="GO:0004222">
    <property type="term" value="F:metalloendopeptidase activity"/>
    <property type="evidence" value="ECO:0007669"/>
    <property type="project" value="TreeGrafter"/>
</dbReference>
<sequence length="323" mass="36730">MKRKVYYRYNPQTLTYERIYPSMKDKVITVFRHLISGIVVGIGALVAFVYFFGTPWGEAQKKENQLILTQYEVLSKRADEMSKVLRDIQQRDDNLYRAIFHADPIPTSIRTSGVGAPGRYDYLTELSSPELIIQTTKKIDYISKQIYIQSNSFDEVLSMAKNQKDRLKHIPSIQPVPDKYLKQVASGYGTRIDPIYGTARFHAGMDFASNIGTPVYVTGDGVVTLADWKQGYGKCIIVDHGFGYQTLYAHLNDYKVRYGQKVTRGEQIGEVGNTGKSTGPHLHYEVHVRGVPDNPAKYYFMDLSPEEYDKMLQIAANHGQVMD</sequence>
<keyword evidence="1" id="KW-1133">Transmembrane helix</keyword>
<dbReference type="PANTHER" id="PTHR21666">
    <property type="entry name" value="PEPTIDASE-RELATED"/>
    <property type="match status" value="1"/>
</dbReference>
<dbReference type="AlphaFoldDB" id="A0A212K1M9"/>
<gene>
    <name evidence="3" type="ORF">KL86DYS1_31104</name>
</gene>